<dbReference type="Proteomes" id="UP000011602">
    <property type="component" value="Unassembled WGS sequence"/>
</dbReference>
<keyword evidence="2" id="KW-1185">Reference proteome</keyword>
<proteinExistence type="predicted"/>
<reference evidence="1 2" key="1">
    <citation type="journal article" date="2014" name="PLoS Genet.">
        <title>Phylogenetically driven sequencing of extremely halophilic archaea reveals strategies for static and dynamic osmo-response.</title>
        <authorList>
            <person name="Becker E.A."/>
            <person name="Seitzer P.M."/>
            <person name="Tritt A."/>
            <person name="Larsen D."/>
            <person name="Krusor M."/>
            <person name="Yao A.I."/>
            <person name="Wu D."/>
            <person name="Madern D."/>
            <person name="Eisen J.A."/>
            <person name="Darling A.E."/>
            <person name="Facciotti M.T."/>
        </authorList>
    </citation>
    <scope>NUCLEOTIDE SEQUENCE [LARGE SCALE GENOMIC DNA]</scope>
    <source>
        <strain evidence="1 2">JCM 12255</strain>
    </source>
</reference>
<organism evidence="1 2">
    <name type="scientific">Natronolimnohabitans innermongolicus JCM 12255</name>
    <dbReference type="NCBI Taxonomy" id="1227499"/>
    <lineage>
        <taxon>Archaea</taxon>
        <taxon>Methanobacteriati</taxon>
        <taxon>Methanobacteriota</taxon>
        <taxon>Stenosarchaea group</taxon>
        <taxon>Halobacteria</taxon>
        <taxon>Halobacteriales</taxon>
        <taxon>Natrialbaceae</taxon>
        <taxon>Natronolimnohabitans</taxon>
    </lineage>
</organism>
<comment type="caution">
    <text evidence="1">The sequence shown here is derived from an EMBL/GenBank/DDBJ whole genome shotgun (WGS) entry which is preliminary data.</text>
</comment>
<dbReference type="AlphaFoldDB" id="L9WYG1"/>
<evidence type="ECO:0000313" key="1">
    <source>
        <dbReference type="EMBL" id="ELY54457.1"/>
    </source>
</evidence>
<name>L9WYG1_9EURY</name>
<sequence length="175" mass="18968">MTVLESDTETDATPLEPAGKTVLGVVYVPLLDDRYVARHDAGVRYDGRRVEPTDDGAAPAPETATVASVIGHDVKRNSEQAAVSESINRALEARCKRRLESWSPTVHWGLLARRRLDGVVCYRPDRAEQLLGELFARESGLATESGETADGGTWFVAAGTEPVFDALCEVVDETV</sequence>
<dbReference type="EMBL" id="AOHZ01000058">
    <property type="protein sequence ID" value="ELY54457.1"/>
    <property type="molecule type" value="Genomic_DNA"/>
</dbReference>
<gene>
    <name evidence="1" type="ORF">C493_12624</name>
</gene>
<protein>
    <submittedName>
        <fullName evidence="1">Inositol monophosphatase</fullName>
    </submittedName>
</protein>
<evidence type="ECO:0000313" key="2">
    <source>
        <dbReference type="Proteomes" id="UP000011602"/>
    </source>
</evidence>
<dbReference type="STRING" id="1227499.C493_12624"/>
<accession>L9WYG1</accession>
<dbReference type="SUPFAM" id="SSF56655">
    <property type="entry name" value="Carbohydrate phosphatase"/>
    <property type="match status" value="1"/>
</dbReference>
<dbReference type="eggNOG" id="arCOG01349">
    <property type="taxonomic scope" value="Archaea"/>
</dbReference>